<dbReference type="SUPFAM" id="SSF82171">
    <property type="entry name" value="DPP6 N-terminal domain-like"/>
    <property type="match status" value="1"/>
</dbReference>
<dbReference type="SUPFAM" id="SSF53474">
    <property type="entry name" value="alpha/beta-Hydrolases"/>
    <property type="match status" value="1"/>
</dbReference>
<organism evidence="3 4">
    <name type="scientific">Rhodanobacter glycinis</name>
    <dbReference type="NCBI Taxonomy" id="582702"/>
    <lineage>
        <taxon>Bacteria</taxon>
        <taxon>Pseudomonadati</taxon>
        <taxon>Pseudomonadota</taxon>
        <taxon>Gammaproteobacteria</taxon>
        <taxon>Lysobacterales</taxon>
        <taxon>Rhodanobacteraceae</taxon>
        <taxon>Rhodanobacter</taxon>
    </lineage>
</organism>
<evidence type="ECO:0000259" key="2">
    <source>
        <dbReference type="Pfam" id="PF00326"/>
    </source>
</evidence>
<keyword evidence="4" id="KW-1185">Reference proteome</keyword>
<dbReference type="GO" id="GO:0006508">
    <property type="term" value="P:proteolysis"/>
    <property type="evidence" value="ECO:0007669"/>
    <property type="project" value="InterPro"/>
</dbReference>
<accession>A0A502BT49</accession>
<dbReference type="EMBL" id="RCZO01000016">
    <property type="protein sequence ID" value="TPG03997.1"/>
    <property type="molecule type" value="Genomic_DNA"/>
</dbReference>
<dbReference type="Pfam" id="PF07676">
    <property type="entry name" value="PD40"/>
    <property type="match status" value="1"/>
</dbReference>
<dbReference type="InterPro" id="IPR011659">
    <property type="entry name" value="WD40"/>
</dbReference>
<evidence type="ECO:0000313" key="4">
    <source>
        <dbReference type="Proteomes" id="UP000319486"/>
    </source>
</evidence>
<name>A0A502BT49_9GAMM</name>
<proteinExistence type="predicted"/>
<dbReference type="InterPro" id="IPR053536">
    <property type="entry name" value="Lasso_peptide_isopeptidase"/>
</dbReference>
<dbReference type="NCBIfam" id="NF033523">
    <property type="entry name" value="lasso_peptidase"/>
    <property type="match status" value="1"/>
</dbReference>
<dbReference type="InterPro" id="IPR011042">
    <property type="entry name" value="6-blade_b-propeller_TolB-like"/>
</dbReference>
<dbReference type="Pfam" id="PF00326">
    <property type="entry name" value="Peptidase_S9"/>
    <property type="match status" value="1"/>
</dbReference>
<feature type="signal peptide" evidence="1">
    <location>
        <begin position="1"/>
        <end position="24"/>
    </location>
</feature>
<dbReference type="InterPro" id="IPR029058">
    <property type="entry name" value="AB_hydrolase_fold"/>
</dbReference>
<dbReference type="AlphaFoldDB" id="A0A502BT49"/>
<feature type="domain" description="Peptidase S9 prolyl oligopeptidase catalytic" evidence="2">
    <location>
        <begin position="506"/>
        <end position="664"/>
    </location>
</feature>
<comment type="caution">
    <text evidence="3">The sequence shown here is derived from an EMBL/GenBank/DDBJ whole genome shotgun (WGS) entry which is preliminary data.</text>
</comment>
<feature type="chain" id="PRO_5021429999" evidence="1">
    <location>
        <begin position="25"/>
        <end position="687"/>
    </location>
</feature>
<protein>
    <submittedName>
        <fullName evidence="3">Atxe2 family lasso peptide isopeptidase</fullName>
    </submittedName>
</protein>
<evidence type="ECO:0000256" key="1">
    <source>
        <dbReference type="SAM" id="SignalP"/>
    </source>
</evidence>
<gene>
    <name evidence="3" type="ORF">EAH88_18755</name>
</gene>
<keyword evidence="1" id="KW-0732">Signal</keyword>
<evidence type="ECO:0000313" key="3">
    <source>
        <dbReference type="EMBL" id="TPG03997.1"/>
    </source>
</evidence>
<dbReference type="InterPro" id="IPR001375">
    <property type="entry name" value="Peptidase_S9_cat"/>
</dbReference>
<sequence>MKNLSKSAIATVALLWLLTSLCHAQVVSPRALVEVVDFGEPVVSPDGRNVAFRVEQASIERNSYDTVWYVQPMDGKSPPRRVADGGVPLRDSAGNSLPGPATWSPDGAWIYYRARLEGRVDVWRAAADGSRSEPLTGDPADVRSFSLNADGTVLNYSVGATRGDVVAAEQAEYEHGVRIDESVPLGQGLVRSGLVDGRPATQRFSGLWFQRVPLLADAPDRWKAIDLATRQRRDVSSAEAPRSSAMDALDLAGRRVKPLKIVSDPGSGRIALLERADDRPSLLPAAKLSVLANAHARRGIECKADACDGKAILSVAWRPRSDEVLFTVDEPEQGHAQSIFRWNVADGSVRKVASSRGHIANGARYAPGFCGVSSSALACVSAEADRPPRLERIDLETGERRVMFDPNADLAQTMVRAPARLLRWTDPSGRQWTGWYYPVQSPHTGPVPLFVTYYTCQGFLRGGLGDEWPLASFAGLGIAALCINQPAAYEADAVKRYDQGMAAVSSVIDLLASRGEIDRGKVGMGGLSFGSEVALWTATKSRLLAAVSISSPVISPLYDLLGSLKGDAFAAELKATWQLGSVEDTPARWRIISPTFNLDAISAPILFQVPEQEYIHALDYAIPLMRGHRLDLYVFPNEPHVKFQPMHKLAVYERNVDWFRFWLQGVEDKDHAKAGQYSNWRRMRAGR</sequence>
<reference evidence="3 4" key="1">
    <citation type="journal article" date="2019" name="Environ. Microbiol.">
        <title>Species interactions and distinct microbial communities in high Arctic permafrost affected cryosols are associated with the CH4 and CO2 gas fluxes.</title>
        <authorList>
            <person name="Altshuler I."/>
            <person name="Hamel J."/>
            <person name="Turney S."/>
            <person name="Magnuson E."/>
            <person name="Levesque R."/>
            <person name="Greer C."/>
            <person name="Whyte L.G."/>
        </authorList>
    </citation>
    <scope>NUCLEOTIDE SEQUENCE [LARGE SCALE GENOMIC DNA]</scope>
    <source>
        <strain evidence="3 4">S13Y</strain>
    </source>
</reference>
<dbReference type="Gene3D" id="3.40.50.1820">
    <property type="entry name" value="alpha/beta hydrolase"/>
    <property type="match status" value="1"/>
</dbReference>
<dbReference type="Proteomes" id="UP000319486">
    <property type="component" value="Unassembled WGS sequence"/>
</dbReference>
<dbReference type="Gene3D" id="2.120.10.30">
    <property type="entry name" value="TolB, C-terminal domain"/>
    <property type="match status" value="1"/>
</dbReference>
<dbReference type="GO" id="GO:0008236">
    <property type="term" value="F:serine-type peptidase activity"/>
    <property type="evidence" value="ECO:0007669"/>
    <property type="project" value="InterPro"/>
</dbReference>